<reference evidence="1" key="1">
    <citation type="journal article" date="2019" name="Sci. Rep.">
        <title>Draft genome of Tanacetum cinerariifolium, the natural source of mosquito coil.</title>
        <authorList>
            <person name="Yamashiro T."/>
            <person name="Shiraishi A."/>
            <person name="Satake H."/>
            <person name="Nakayama K."/>
        </authorList>
    </citation>
    <scope>NUCLEOTIDE SEQUENCE</scope>
</reference>
<organism evidence="1">
    <name type="scientific">Tanacetum cinerariifolium</name>
    <name type="common">Dalmatian daisy</name>
    <name type="synonym">Chrysanthemum cinerariifolium</name>
    <dbReference type="NCBI Taxonomy" id="118510"/>
    <lineage>
        <taxon>Eukaryota</taxon>
        <taxon>Viridiplantae</taxon>
        <taxon>Streptophyta</taxon>
        <taxon>Embryophyta</taxon>
        <taxon>Tracheophyta</taxon>
        <taxon>Spermatophyta</taxon>
        <taxon>Magnoliopsida</taxon>
        <taxon>eudicotyledons</taxon>
        <taxon>Gunneridae</taxon>
        <taxon>Pentapetalae</taxon>
        <taxon>asterids</taxon>
        <taxon>campanulids</taxon>
        <taxon>Asterales</taxon>
        <taxon>Asteraceae</taxon>
        <taxon>Asteroideae</taxon>
        <taxon>Anthemideae</taxon>
        <taxon>Anthemidinae</taxon>
        <taxon>Tanacetum</taxon>
    </lineage>
</organism>
<proteinExistence type="predicted"/>
<gene>
    <name evidence="1" type="ORF">Tci_872020</name>
</gene>
<accession>A0A699SRZ5</accession>
<protein>
    <submittedName>
        <fullName evidence="1">Uncharacterized protein</fullName>
    </submittedName>
</protein>
<dbReference type="EMBL" id="BKCJ011182404">
    <property type="protein sequence ID" value="GFD00051.1"/>
    <property type="molecule type" value="Genomic_DNA"/>
</dbReference>
<sequence length="56" mass="6352">LENQSWPFIKPCVSLNDHLDPLSCSKMVGLPTWHFKEIVENGVGLYPVDFEFGDDS</sequence>
<comment type="caution">
    <text evidence="1">The sequence shown here is derived from an EMBL/GenBank/DDBJ whole genome shotgun (WGS) entry which is preliminary data.</text>
</comment>
<name>A0A699SRZ5_TANCI</name>
<dbReference type="AlphaFoldDB" id="A0A699SRZ5"/>
<feature type="non-terminal residue" evidence="1">
    <location>
        <position position="1"/>
    </location>
</feature>
<evidence type="ECO:0000313" key="1">
    <source>
        <dbReference type="EMBL" id="GFD00051.1"/>
    </source>
</evidence>